<evidence type="ECO:0000256" key="3">
    <source>
        <dbReference type="ARBA" id="ARBA00023127"/>
    </source>
</evidence>
<dbReference type="InterPro" id="IPR043198">
    <property type="entry name" value="Cyclin/Ssn8"/>
</dbReference>
<evidence type="ECO:0000256" key="4">
    <source>
        <dbReference type="ARBA" id="ARBA00023306"/>
    </source>
</evidence>
<proteinExistence type="inferred from homology"/>
<dbReference type="InterPro" id="IPR013763">
    <property type="entry name" value="Cyclin-like_dom"/>
</dbReference>
<evidence type="ECO:0000259" key="9">
    <source>
        <dbReference type="SMART" id="SM00385"/>
    </source>
</evidence>
<dbReference type="Gene3D" id="1.10.472.10">
    <property type="entry name" value="Cyclin-like"/>
    <property type="match status" value="2"/>
</dbReference>
<dbReference type="EMBL" id="RCHU01000156">
    <property type="protein sequence ID" value="TKS12573.1"/>
    <property type="molecule type" value="Genomic_DNA"/>
</dbReference>
<dbReference type="Pfam" id="PF21797">
    <property type="entry name" value="CycT2-like_C"/>
    <property type="match status" value="1"/>
</dbReference>
<name>A0A4U5QNZ0_POPAL</name>
<dbReference type="GO" id="GO:0016538">
    <property type="term" value="F:cyclin-dependent protein serine/threonine kinase regulator activity"/>
    <property type="evidence" value="ECO:0007669"/>
    <property type="project" value="InterPro"/>
</dbReference>
<feature type="compositionally biased region" description="Polar residues" evidence="8">
    <location>
        <begin position="330"/>
        <end position="344"/>
    </location>
</feature>
<accession>A0A4U5QNZ0</accession>
<sequence>MAGLLLPGESSHYGSSEGGPSRSSQERPEEGDRWYFSRKEIEENSPSRRDNIDLKKETYLRKSYCTFLQDLGMRLKVPQVTIATAIIFCHRFFIRQSHANNDRRTVATVCMFLAGKVEETPRPLKDVIVVSYEIMHKKDPAAAQRIKQKEVYEQQKELILIGERVVLATLGFDFNVHHPYKPLVEAIKKFKVAQNALAQVAWNFVNDGLRTSLCLQFKPHHIAAGAIFLAAKFLKVKLPSDGEKVWWQEFDVTPRQLEEVSNQMLELYEQNRVPQSQGSEVEGSAGGGSGHRLLTRTPAVSEDHVSKQTSSRAAPEPACQDINVAPPRNTHAQNNENGSGETESVITDHKVEVETRDNQHHEHVSHKEITREDPSKVRYEAEQIGEEDQKRTVGRNKGAEAGEWRDDAVSRKSSSMVGRNLDHREGPVNQSPKDAIKMIDKDKVKAALEKRKKSRGETTRKKDIMDEDDLIERELEDGVELAAEDEKIKRERRQSWSNNDHAETGDGNHVIMKGQSSRGLEAEYVEEGEMLDDASPVLNGRKRKGSPAERQPEGKRRHDYIPNHNRDTIEDGHKMGKSGYVDREHRRHSQDNHL</sequence>
<feature type="compositionally biased region" description="Acidic residues" evidence="8">
    <location>
        <begin position="523"/>
        <end position="532"/>
    </location>
</feature>
<evidence type="ECO:0000256" key="7">
    <source>
        <dbReference type="RuleBase" id="RU000383"/>
    </source>
</evidence>
<comment type="similarity">
    <text evidence="6">Belongs to the cyclin family. Cyclin T subfamily.</text>
</comment>
<evidence type="ECO:0000256" key="5">
    <source>
        <dbReference type="ARBA" id="ARBA00032263"/>
    </source>
</evidence>
<dbReference type="AlphaFoldDB" id="A0A4U5QNZ0"/>
<evidence type="ECO:0000256" key="1">
    <source>
        <dbReference type="ARBA" id="ARBA00011177"/>
    </source>
</evidence>
<keyword evidence="3 7" id="KW-0195">Cyclin</keyword>
<dbReference type="STRING" id="43335.A0A4U5QNZ0"/>
<comment type="caution">
    <text evidence="10">The sequence shown here is derived from an EMBL/GenBank/DDBJ whole genome shotgun (WGS) entry which is preliminary data.</text>
</comment>
<comment type="subunit">
    <text evidence="1">Interacts with the CDC2 protein kinase to form a serine/threonine kinase holoenzyme complex also known as maturation promoting factor (MPF). The cyclin subunit imparts substrate specificity to the complex.</text>
</comment>
<feature type="domain" description="Cyclin-like" evidence="9">
    <location>
        <begin position="181"/>
        <end position="266"/>
    </location>
</feature>
<dbReference type="CDD" id="cd20587">
    <property type="entry name" value="CYCLIN_AcCycT_rpt1"/>
    <property type="match status" value="1"/>
</dbReference>
<dbReference type="FunFam" id="1.10.472.10:FF:000028">
    <property type="entry name" value="Cyclin-T1-5 like"/>
    <property type="match status" value="1"/>
</dbReference>
<dbReference type="InterPro" id="IPR006671">
    <property type="entry name" value="Cyclin_N"/>
</dbReference>
<dbReference type="PANTHER" id="PTHR10026">
    <property type="entry name" value="CYCLIN"/>
    <property type="match status" value="1"/>
</dbReference>
<dbReference type="GO" id="GO:0006357">
    <property type="term" value="P:regulation of transcription by RNA polymerase II"/>
    <property type="evidence" value="ECO:0007669"/>
    <property type="project" value="InterPro"/>
</dbReference>
<evidence type="ECO:0000256" key="8">
    <source>
        <dbReference type="SAM" id="MobiDB-lite"/>
    </source>
</evidence>
<feature type="compositionally biased region" description="Basic and acidic residues" evidence="8">
    <location>
        <begin position="356"/>
        <end position="410"/>
    </location>
</feature>
<feature type="compositionally biased region" description="Low complexity" evidence="8">
    <location>
        <begin position="7"/>
        <end position="21"/>
    </location>
</feature>
<feature type="region of interest" description="Disordered" evidence="8">
    <location>
        <begin position="1"/>
        <end position="39"/>
    </location>
</feature>
<dbReference type="GO" id="GO:0051301">
    <property type="term" value="P:cell division"/>
    <property type="evidence" value="ECO:0007669"/>
    <property type="project" value="UniProtKB-KW"/>
</dbReference>
<dbReference type="SUPFAM" id="SSF47954">
    <property type="entry name" value="Cyclin-like"/>
    <property type="match status" value="2"/>
</dbReference>
<evidence type="ECO:0000256" key="2">
    <source>
        <dbReference type="ARBA" id="ARBA00022618"/>
    </source>
</evidence>
<organism evidence="10">
    <name type="scientific">Populus alba</name>
    <name type="common">White poplar</name>
    <dbReference type="NCBI Taxonomy" id="43335"/>
    <lineage>
        <taxon>Eukaryota</taxon>
        <taxon>Viridiplantae</taxon>
        <taxon>Streptophyta</taxon>
        <taxon>Embryophyta</taxon>
        <taxon>Tracheophyta</taxon>
        <taxon>Spermatophyta</taxon>
        <taxon>Magnoliopsida</taxon>
        <taxon>eudicotyledons</taxon>
        <taxon>Gunneridae</taxon>
        <taxon>Pentapetalae</taxon>
        <taxon>rosids</taxon>
        <taxon>fabids</taxon>
        <taxon>Malpighiales</taxon>
        <taxon>Salicaceae</taxon>
        <taxon>Saliceae</taxon>
        <taxon>Populus</taxon>
    </lineage>
</organism>
<reference evidence="10" key="1">
    <citation type="submission" date="2018-10" db="EMBL/GenBank/DDBJ databases">
        <title>Population genomic analysis revealed the cold adaptation of white poplar.</title>
        <authorList>
            <person name="Liu Y.-J."/>
        </authorList>
    </citation>
    <scope>NUCLEOTIDE SEQUENCE [LARGE SCALE GENOMIC DNA]</scope>
    <source>
        <strain evidence="10">PAL-ZL1</strain>
    </source>
</reference>
<feature type="compositionally biased region" description="Basic and acidic residues" evidence="8">
    <location>
        <begin position="546"/>
        <end position="594"/>
    </location>
</feature>
<dbReference type="InterPro" id="IPR036915">
    <property type="entry name" value="Cyclin-like_sf"/>
</dbReference>
<dbReference type="CDD" id="cd20588">
    <property type="entry name" value="CYCLIN_AcCycT_rpt2"/>
    <property type="match status" value="1"/>
</dbReference>
<evidence type="ECO:0000313" key="10">
    <source>
        <dbReference type="EMBL" id="TKS12573.1"/>
    </source>
</evidence>
<feature type="region of interest" description="Disordered" evidence="8">
    <location>
        <begin position="356"/>
        <end position="594"/>
    </location>
</feature>
<dbReference type="SMART" id="SM00385">
    <property type="entry name" value="CYCLIN"/>
    <property type="match status" value="2"/>
</dbReference>
<dbReference type="Pfam" id="PF00134">
    <property type="entry name" value="Cyclin_N"/>
    <property type="match status" value="1"/>
</dbReference>
<feature type="compositionally biased region" description="Acidic residues" evidence="8">
    <location>
        <begin position="465"/>
        <end position="483"/>
    </location>
</feature>
<gene>
    <name evidence="10" type="ORF">D5086_0000061780</name>
</gene>
<keyword evidence="4" id="KW-0131">Cell cycle</keyword>
<evidence type="ECO:0000256" key="6">
    <source>
        <dbReference type="ARBA" id="ARBA00061204"/>
    </source>
</evidence>
<feature type="domain" description="Cyclin-like" evidence="9">
    <location>
        <begin position="66"/>
        <end position="168"/>
    </location>
</feature>
<dbReference type="FunFam" id="1.10.472.10:FF:000026">
    <property type="entry name" value="Cyclin-T1-5 like"/>
    <property type="match status" value="1"/>
</dbReference>
<feature type="compositionally biased region" description="Basic and acidic residues" evidence="8">
    <location>
        <begin position="434"/>
        <end position="464"/>
    </location>
</feature>
<protein>
    <recommendedName>
        <fullName evidence="5">B-like cyclin</fullName>
    </recommendedName>
</protein>
<feature type="region of interest" description="Disordered" evidence="8">
    <location>
        <begin position="272"/>
        <end position="344"/>
    </location>
</feature>
<keyword evidence="2" id="KW-0132">Cell division</keyword>
<feature type="compositionally biased region" description="Basic and acidic residues" evidence="8">
    <location>
        <begin position="24"/>
        <end position="39"/>
    </location>
</feature>